<dbReference type="InterPro" id="IPR022973">
    <property type="entry name" value="Ribosomal_uL10_bac"/>
</dbReference>
<evidence type="ECO:0000256" key="4">
    <source>
        <dbReference type="ARBA" id="ARBA00035202"/>
    </source>
</evidence>
<evidence type="ECO:0000313" key="6">
    <source>
        <dbReference type="EMBL" id="MEX6428540.1"/>
    </source>
</evidence>
<protein>
    <recommendedName>
        <fullName evidence="4 5">Large ribosomal subunit protein uL10</fullName>
    </recommendedName>
</protein>
<keyword evidence="3 5" id="KW-0687">Ribonucleoprotein</keyword>
<reference evidence="6 7" key="1">
    <citation type="submission" date="2024-07" db="EMBL/GenBank/DDBJ databases">
        <title>Draft Genome Sequence of Ferrimicrobium acidiphilum Strain YE2023, Isolated from a Pulp of Bioleach Reactor.</title>
        <authorList>
            <person name="Elkina Y.A."/>
            <person name="Bulaeva A.G."/>
            <person name="Beletsky A.V."/>
            <person name="Mardanov A.V."/>
        </authorList>
    </citation>
    <scope>NUCLEOTIDE SEQUENCE [LARGE SCALE GENOMIC DNA]</scope>
    <source>
        <strain evidence="6 7">YE2023</strain>
    </source>
</reference>
<evidence type="ECO:0000256" key="2">
    <source>
        <dbReference type="ARBA" id="ARBA00022980"/>
    </source>
</evidence>
<dbReference type="EMBL" id="JBFSHR010000003">
    <property type="protein sequence ID" value="MEX6428540.1"/>
    <property type="molecule type" value="Genomic_DNA"/>
</dbReference>
<name>A0ABV3XZW2_9ACTN</name>
<dbReference type="GO" id="GO:0005840">
    <property type="term" value="C:ribosome"/>
    <property type="evidence" value="ECO:0007669"/>
    <property type="project" value="UniProtKB-KW"/>
</dbReference>
<evidence type="ECO:0000256" key="3">
    <source>
        <dbReference type="ARBA" id="ARBA00023274"/>
    </source>
</evidence>
<evidence type="ECO:0000313" key="7">
    <source>
        <dbReference type="Proteomes" id="UP001560267"/>
    </source>
</evidence>
<dbReference type="InterPro" id="IPR047865">
    <property type="entry name" value="Ribosomal_uL10_bac_type"/>
</dbReference>
<gene>
    <name evidence="5 6" type="primary">rplJ</name>
    <name evidence="6" type="ORF">AB6A68_01605</name>
</gene>
<dbReference type="Proteomes" id="UP001560267">
    <property type="component" value="Unassembled WGS sequence"/>
</dbReference>
<dbReference type="NCBIfam" id="NF000955">
    <property type="entry name" value="PRK00099.1-1"/>
    <property type="match status" value="1"/>
</dbReference>
<dbReference type="PANTHER" id="PTHR11560">
    <property type="entry name" value="39S RIBOSOMAL PROTEIN L10, MITOCHONDRIAL"/>
    <property type="match status" value="1"/>
</dbReference>
<comment type="function">
    <text evidence="5">Forms part of the ribosomal stalk, playing a central role in the interaction of the ribosome with GTP-bound translation factors.</text>
</comment>
<keyword evidence="5" id="KW-0699">rRNA-binding</keyword>
<comment type="subunit">
    <text evidence="5">Part of the ribosomal stalk of the 50S ribosomal subunit. The N-terminus interacts with L11 and the large rRNA to form the base of the stalk. The C-terminus forms an elongated spine to which L12 dimers bind in a sequential fashion forming a multimeric L10(L12)X complex.</text>
</comment>
<comment type="similarity">
    <text evidence="1 5">Belongs to the universal ribosomal protein uL10 family.</text>
</comment>
<dbReference type="HAMAP" id="MF_00362">
    <property type="entry name" value="Ribosomal_uL10"/>
    <property type="match status" value="1"/>
</dbReference>
<accession>A0ABV3XZW2</accession>
<dbReference type="InterPro" id="IPR001790">
    <property type="entry name" value="Ribosomal_uL10"/>
</dbReference>
<dbReference type="Pfam" id="PF00466">
    <property type="entry name" value="Ribosomal_L10"/>
    <property type="match status" value="1"/>
</dbReference>
<proteinExistence type="inferred from homology"/>
<dbReference type="Gene3D" id="6.10.250.290">
    <property type="match status" value="1"/>
</dbReference>
<keyword evidence="2 5" id="KW-0689">Ribosomal protein</keyword>
<sequence length="183" mass="19675">MRLEGEIMIDNPRPAKVAVVEEIRDKLAQTEVVFVTEYRGLKVADLQALRAQLRTVDAEYKVFKNTLTRIAAKAADREVLVELLSGPSGLVFSGPDAAATAKGLRDFSRINDQLVVKGALMGSQLLDQPAVFALASLPSRDVLLAQVAGVIAAPMVNFASALNAVPRDFAYGLKALIDQREAA</sequence>
<dbReference type="SUPFAM" id="SSF160369">
    <property type="entry name" value="Ribosomal protein L10-like"/>
    <property type="match status" value="1"/>
</dbReference>
<keyword evidence="5" id="KW-0694">RNA-binding</keyword>
<comment type="caution">
    <text evidence="6">The sequence shown here is derived from an EMBL/GenBank/DDBJ whole genome shotgun (WGS) entry which is preliminary data.</text>
</comment>
<organism evidence="6 7">
    <name type="scientific">Ferrimicrobium acidiphilum</name>
    <dbReference type="NCBI Taxonomy" id="121039"/>
    <lineage>
        <taxon>Bacteria</taxon>
        <taxon>Bacillati</taxon>
        <taxon>Actinomycetota</taxon>
        <taxon>Acidimicrobiia</taxon>
        <taxon>Acidimicrobiales</taxon>
        <taxon>Acidimicrobiaceae</taxon>
        <taxon>Ferrimicrobium</taxon>
    </lineage>
</organism>
<dbReference type="InterPro" id="IPR043141">
    <property type="entry name" value="Ribosomal_uL10-like_sf"/>
</dbReference>
<dbReference type="Gene3D" id="3.30.70.1730">
    <property type="match status" value="1"/>
</dbReference>
<keyword evidence="7" id="KW-1185">Reference proteome</keyword>
<dbReference type="CDD" id="cd05797">
    <property type="entry name" value="Ribosomal_L10"/>
    <property type="match status" value="1"/>
</dbReference>
<evidence type="ECO:0000256" key="1">
    <source>
        <dbReference type="ARBA" id="ARBA00008889"/>
    </source>
</evidence>
<evidence type="ECO:0000256" key="5">
    <source>
        <dbReference type="HAMAP-Rule" id="MF_00362"/>
    </source>
</evidence>